<dbReference type="InterPro" id="IPR009057">
    <property type="entry name" value="Homeodomain-like_sf"/>
</dbReference>
<dbReference type="SMART" id="SM00717">
    <property type="entry name" value="SANT"/>
    <property type="match status" value="1"/>
</dbReference>
<feature type="domain" description="SANT" evidence="9">
    <location>
        <begin position="65"/>
        <end position="116"/>
    </location>
</feature>
<dbReference type="FunFam" id="1.10.10.60:FF:000012">
    <property type="entry name" value="Metastasis-associated 1 family, member 3"/>
    <property type="match status" value="1"/>
</dbReference>
<reference evidence="10" key="1">
    <citation type="submission" date="2007-07" db="EMBL/GenBank/DDBJ databases">
        <title>PCAP assembly of the Caenorhabditis remanei genome.</title>
        <authorList>
            <consortium name="The Caenorhabditis remanei Sequencing Consortium"/>
            <person name="Wilson R.K."/>
        </authorList>
    </citation>
    <scope>NUCLEOTIDE SEQUENCE [LARGE SCALE GENOMIC DNA]</scope>
    <source>
        <strain evidence="10">PB4641</strain>
    </source>
</reference>
<evidence type="ECO:0000256" key="4">
    <source>
        <dbReference type="ARBA" id="ARBA00022771"/>
    </source>
</evidence>
<dbReference type="eggNOG" id="KOG1194">
    <property type="taxonomic scope" value="Eukaryota"/>
</dbReference>
<evidence type="ECO:0000256" key="1">
    <source>
        <dbReference type="ARBA" id="ARBA00004123"/>
    </source>
</evidence>
<evidence type="ECO:0000313" key="10">
    <source>
        <dbReference type="EMBL" id="EFO89064.1"/>
    </source>
</evidence>
<dbReference type="HOGENOM" id="CLU_1490358_0_0_1"/>
<gene>
    <name evidence="10" type="ORF">CRE_14263</name>
</gene>
<dbReference type="STRING" id="31234.E3N7P7"/>
<keyword evidence="11" id="KW-1185">Reference proteome</keyword>
<dbReference type="Proteomes" id="UP000008281">
    <property type="component" value="Unassembled WGS sequence"/>
</dbReference>
<evidence type="ECO:0000256" key="7">
    <source>
        <dbReference type="ARBA" id="ARBA00023125"/>
    </source>
</evidence>
<dbReference type="PANTHER" id="PTHR16089:SF28">
    <property type="entry name" value="REST COREPRESSOR"/>
    <property type="match status" value="1"/>
</dbReference>
<keyword evidence="6" id="KW-0804">Transcription</keyword>
<dbReference type="GO" id="GO:0006357">
    <property type="term" value="P:regulation of transcription by RNA polymerase II"/>
    <property type="evidence" value="ECO:0007669"/>
    <property type="project" value="TreeGrafter"/>
</dbReference>
<dbReference type="InterPro" id="IPR001005">
    <property type="entry name" value="SANT/Myb"/>
</dbReference>
<proteinExistence type="predicted"/>
<evidence type="ECO:0000256" key="3">
    <source>
        <dbReference type="ARBA" id="ARBA00022723"/>
    </source>
</evidence>
<sequence length="181" mass="20822">MSGFEMSQFRVVAVSKCLVSKCPGADYFPLISEVIIISLFQALYILRKENLDFDSAAKECGKRKEIKETWTEEEVALFTTSYFNFGKKFRKIKAVMPNRSLHSIVNYYYQTKKVANYKTNIGIQLNETDKYDELMNDINGMDRVEAGYCENCNQKSCVLIVSFGGEEWGKTGENEIFEEKT</sequence>
<keyword evidence="8" id="KW-0539">Nucleus</keyword>
<dbReference type="Pfam" id="PF00249">
    <property type="entry name" value="Myb_DNA-binding"/>
    <property type="match status" value="1"/>
</dbReference>
<comment type="subcellular location">
    <subcellularLocation>
        <location evidence="1">Nucleus</location>
    </subcellularLocation>
</comment>
<dbReference type="GO" id="GO:0008270">
    <property type="term" value="F:zinc ion binding"/>
    <property type="evidence" value="ECO:0007669"/>
    <property type="project" value="UniProtKB-KW"/>
</dbReference>
<evidence type="ECO:0000259" key="9">
    <source>
        <dbReference type="PROSITE" id="PS51293"/>
    </source>
</evidence>
<keyword evidence="4" id="KW-0863">Zinc-finger</keyword>
<dbReference type="OrthoDB" id="10064338at2759"/>
<organism evidence="11">
    <name type="scientific">Caenorhabditis remanei</name>
    <name type="common">Caenorhabditis vulgaris</name>
    <dbReference type="NCBI Taxonomy" id="31234"/>
    <lineage>
        <taxon>Eukaryota</taxon>
        <taxon>Metazoa</taxon>
        <taxon>Ecdysozoa</taxon>
        <taxon>Nematoda</taxon>
        <taxon>Chromadorea</taxon>
        <taxon>Rhabditida</taxon>
        <taxon>Rhabditina</taxon>
        <taxon>Rhabditomorpha</taxon>
        <taxon>Rhabditoidea</taxon>
        <taxon>Rhabditidae</taxon>
        <taxon>Peloderinae</taxon>
        <taxon>Caenorhabditis</taxon>
    </lineage>
</organism>
<dbReference type="PANTHER" id="PTHR16089">
    <property type="entry name" value="REST COREPRESSOR COREST PROTEIN-RELATED"/>
    <property type="match status" value="1"/>
</dbReference>
<dbReference type="SUPFAM" id="SSF46689">
    <property type="entry name" value="Homeodomain-like"/>
    <property type="match status" value="1"/>
</dbReference>
<dbReference type="GO" id="GO:0003714">
    <property type="term" value="F:transcription corepressor activity"/>
    <property type="evidence" value="ECO:0007669"/>
    <property type="project" value="TreeGrafter"/>
</dbReference>
<dbReference type="GO" id="GO:0000118">
    <property type="term" value="C:histone deacetylase complex"/>
    <property type="evidence" value="ECO:0007669"/>
    <property type="project" value="TreeGrafter"/>
</dbReference>
<dbReference type="PROSITE" id="PS51293">
    <property type="entry name" value="SANT"/>
    <property type="match status" value="1"/>
</dbReference>
<keyword evidence="2" id="KW-0678">Repressor</keyword>
<keyword evidence="3" id="KW-0479">Metal-binding</keyword>
<evidence type="ECO:0000256" key="6">
    <source>
        <dbReference type="ARBA" id="ARBA00023015"/>
    </source>
</evidence>
<protein>
    <recommendedName>
        <fullName evidence="9">SANT domain-containing protein</fullName>
    </recommendedName>
</protein>
<evidence type="ECO:0000256" key="8">
    <source>
        <dbReference type="ARBA" id="ARBA00023242"/>
    </source>
</evidence>
<accession>E3N7P7</accession>
<dbReference type="InterPro" id="IPR051066">
    <property type="entry name" value="Trans_reg/Corepressor"/>
</dbReference>
<dbReference type="EMBL" id="DS268549">
    <property type="protein sequence ID" value="EFO89064.1"/>
    <property type="molecule type" value="Genomic_DNA"/>
</dbReference>
<dbReference type="GO" id="GO:0005667">
    <property type="term" value="C:transcription regulator complex"/>
    <property type="evidence" value="ECO:0007669"/>
    <property type="project" value="TreeGrafter"/>
</dbReference>
<name>E3N7P7_CAERE</name>
<evidence type="ECO:0000256" key="2">
    <source>
        <dbReference type="ARBA" id="ARBA00022491"/>
    </source>
</evidence>
<dbReference type="GO" id="GO:0003677">
    <property type="term" value="F:DNA binding"/>
    <property type="evidence" value="ECO:0007669"/>
    <property type="project" value="UniProtKB-KW"/>
</dbReference>
<keyword evidence="7" id="KW-0238">DNA-binding</keyword>
<evidence type="ECO:0000256" key="5">
    <source>
        <dbReference type="ARBA" id="ARBA00022833"/>
    </source>
</evidence>
<dbReference type="AlphaFoldDB" id="E3N7P7"/>
<keyword evidence="6" id="KW-0805">Transcription regulation</keyword>
<dbReference type="InterPro" id="IPR017884">
    <property type="entry name" value="SANT_dom"/>
</dbReference>
<evidence type="ECO:0000313" key="11">
    <source>
        <dbReference type="Proteomes" id="UP000008281"/>
    </source>
</evidence>
<dbReference type="InParanoid" id="E3N7P7"/>
<dbReference type="Gene3D" id="1.10.10.60">
    <property type="entry name" value="Homeodomain-like"/>
    <property type="match status" value="1"/>
</dbReference>
<keyword evidence="5" id="KW-0862">Zinc</keyword>